<proteinExistence type="inferred from homology"/>
<accession>R4Z058</accession>
<protein>
    <recommendedName>
        <fullName evidence="3">Leucine-binding protein domain-containing protein</fullName>
    </recommendedName>
</protein>
<evidence type="ECO:0000256" key="2">
    <source>
        <dbReference type="ARBA" id="ARBA00022729"/>
    </source>
</evidence>
<dbReference type="eggNOG" id="COG0683">
    <property type="taxonomic scope" value="Bacteria"/>
</dbReference>
<evidence type="ECO:0000256" key="1">
    <source>
        <dbReference type="ARBA" id="ARBA00010062"/>
    </source>
</evidence>
<dbReference type="PANTHER" id="PTHR47235:SF1">
    <property type="entry name" value="BLR6548 PROTEIN"/>
    <property type="match status" value="1"/>
</dbReference>
<dbReference type="SUPFAM" id="SSF53822">
    <property type="entry name" value="Periplasmic binding protein-like I"/>
    <property type="match status" value="1"/>
</dbReference>
<dbReference type="RefSeq" id="WP_012224207.1">
    <property type="nucleotide sequence ID" value="NZ_HG422565.1"/>
</dbReference>
<feature type="domain" description="Leucine-binding protein" evidence="3">
    <location>
        <begin position="241"/>
        <end position="449"/>
    </location>
</feature>
<dbReference type="STRING" id="1229780.BN381_130214"/>
<dbReference type="PANTHER" id="PTHR47235">
    <property type="entry name" value="BLR6548 PROTEIN"/>
    <property type="match status" value="1"/>
</dbReference>
<sequence>MIVGGRRRPVVFGAPLHKRTAVAVLAAAVLVGGCTRGANEVETGAAAPVATAGGAATAAADTLGGNGTQAPNEQTTAAGDFGDLKGVCGPGDASGATAQGVTDDAIQVGTIADPGFVGRPGLNQEIFDSAEVFTAWCNDAGGINGRKIEDVERDAKLTEYKQRITESCQEDFMLVGSGGVFDETGQEERLRCMLPEIPGFQVSPEARASELSVSPVPAAIDELQVGLFRYLEDEFPGSTDRVGFLTGNIGSLVFVDAQAQDAAKQLGWTSVYKAQYNSTGEASWTPFAEALSSDKVEGVVYTGEPEGLAKLLQAMADIGYEPKWILAGTNVIDQGFIDVGGAAVKNVYAVASVVPPFLAEDNPATQQYLDLFGEFLPDGKDEALLGYQAFSGWLLFAGAVKQCGSDVTRTCVYDAARKVTDWTGGGLHAEANPSKDQGPECMMVVEATPKGFVIPDDFEPNDGLFSCSKDNIIKLTGDYGSGTTLESVGKSIDDLE</sequence>
<dbReference type="InterPro" id="IPR028082">
    <property type="entry name" value="Peripla_BP_I"/>
</dbReference>
<dbReference type="AlphaFoldDB" id="R4Z058"/>
<dbReference type="Pfam" id="PF13458">
    <property type="entry name" value="Peripla_BP_6"/>
    <property type="match status" value="1"/>
</dbReference>
<gene>
    <name evidence="4" type="ORF">BN381_130214</name>
</gene>
<organism evidence="4 5">
    <name type="scientific">Candidatus Neomicrothrix parvicella RN1</name>
    <dbReference type="NCBI Taxonomy" id="1229780"/>
    <lineage>
        <taxon>Bacteria</taxon>
        <taxon>Bacillati</taxon>
        <taxon>Actinomycetota</taxon>
        <taxon>Acidimicrobiia</taxon>
        <taxon>Acidimicrobiales</taxon>
        <taxon>Microthrixaceae</taxon>
        <taxon>Candidatus Neomicrothrix</taxon>
    </lineage>
</organism>
<comment type="caution">
    <text evidence="4">The sequence shown here is derived from an EMBL/GenBank/DDBJ whole genome shotgun (WGS) entry which is preliminary data.</text>
</comment>
<dbReference type="HOGENOM" id="CLU_578559_0_0_11"/>
<comment type="similarity">
    <text evidence="1">Belongs to the leucine-binding protein family.</text>
</comment>
<keyword evidence="2" id="KW-0732">Signal</keyword>
<evidence type="ECO:0000259" key="3">
    <source>
        <dbReference type="Pfam" id="PF13458"/>
    </source>
</evidence>
<reference evidence="4 5" key="1">
    <citation type="journal article" date="2013" name="ISME J.">
        <title>Metabolic model for the filamentous 'Candidatus Microthrix parvicella' based on genomic and metagenomic analyses.</title>
        <authorList>
            <person name="Jon McIlroy S."/>
            <person name="Kristiansen R."/>
            <person name="Albertsen M."/>
            <person name="Michael Karst S."/>
            <person name="Rossetti S."/>
            <person name="Lund Nielsen J."/>
            <person name="Tandoi V."/>
            <person name="James Seviour R."/>
            <person name="Nielsen P.H."/>
        </authorList>
    </citation>
    <scope>NUCLEOTIDE SEQUENCE [LARGE SCALE GENOMIC DNA]</scope>
    <source>
        <strain evidence="4 5">RN1</strain>
    </source>
</reference>
<dbReference type="Gene3D" id="3.40.50.2300">
    <property type="match status" value="2"/>
</dbReference>
<dbReference type="InterPro" id="IPR028081">
    <property type="entry name" value="Leu-bd"/>
</dbReference>
<dbReference type="PROSITE" id="PS51257">
    <property type="entry name" value="PROKAR_LIPOPROTEIN"/>
    <property type="match status" value="1"/>
</dbReference>
<dbReference type="OrthoDB" id="4365763at2"/>
<evidence type="ECO:0000313" key="5">
    <source>
        <dbReference type="Proteomes" id="UP000018291"/>
    </source>
</evidence>
<dbReference type="Proteomes" id="UP000018291">
    <property type="component" value="Unassembled WGS sequence"/>
</dbReference>
<name>R4Z058_9ACTN</name>
<keyword evidence="5" id="KW-1185">Reference proteome</keyword>
<dbReference type="EMBL" id="CANL01000005">
    <property type="protein sequence ID" value="CCM62656.1"/>
    <property type="molecule type" value="Genomic_DNA"/>
</dbReference>
<evidence type="ECO:0000313" key="4">
    <source>
        <dbReference type="EMBL" id="CCM62656.1"/>
    </source>
</evidence>